<comment type="subcellular location">
    <subcellularLocation>
        <location evidence="5">Cytoplasm</location>
    </subcellularLocation>
</comment>
<dbReference type="InterPro" id="IPR006641">
    <property type="entry name" value="YqgF/RNaseH-like_dom"/>
</dbReference>
<dbReference type="EC" id="3.1.-.-" evidence="5"/>
<comment type="similarity">
    <text evidence="5">Belongs to the YqgF HJR family.</text>
</comment>
<dbReference type="Gene3D" id="3.30.420.140">
    <property type="entry name" value="YqgF/RNase H-like domain"/>
    <property type="match status" value="1"/>
</dbReference>
<dbReference type="Proteomes" id="UP001194469">
    <property type="component" value="Unassembled WGS sequence"/>
</dbReference>
<evidence type="ECO:0000256" key="4">
    <source>
        <dbReference type="ARBA" id="ARBA00022801"/>
    </source>
</evidence>
<keyword evidence="1 5" id="KW-0963">Cytoplasm</keyword>
<reference evidence="7 8" key="1">
    <citation type="submission" date="2019-08" db="EMBL/GenBank/DDBJ databases">
        <authorList>
            <person name="Luo N."/>
        </authorList>
    </citation>
    <scope>NUCLEOTIDE SEQUENCE [LARGE SCALE GENOMIC DNA]</scope>
    <source>
        <strain evidence="7 8">NCIMB 9442</strain>
    </source>
</reference>
<protein>
    <recommendedName>
        <fullName evidence="5">Putative pre-16S rRNA nuclease</fullName>
        <ecNumber evidence="5">3.1.-.-</ecNumber>
    </recommendedName>
</protein>
<evidence type="ECO:0000256" key="1">
    <source>
        <dbReference type="ARBA" id="ARBA00022490"/>
    </source>
</evidence>
<organism evidence="7 8">
    <name type="scientific">Nitratidesulfovibrio oxamicus</name>
    <dbReference type="NCBI Taxonomy" id="32016"/>
    <lineage>
        <taxon>Bacteria</taxon>
        <taxon>Pseudomonadati</taxon>
        <taxon>Thermodesulfobacteriota</taxon>
        <taxon>Desulfovibrionia</taxon>
        <taxon>Desulfovibrionales</taxon>
        <taxon>Desulfovibrionaceae</taxon>
        <taxon>Nitratidesulfovibrio</taxon>
    </lineage>
</organism>
<keyword evidence="3 5" id="KW-0540">Nuclease</keyword>
<dbReference type="HAMAP" id="MF_00651">
    <property type="entry name" value="Nuclease_YqgF"/>
    <property type="match status" value="1"/>
</dbReference>
<evidence type="ECO:0000256" key="3">
    <source>
        <dbReference type="ARBA" id="ARBA00022722"/>
    </source>
</evidence>
<keyword evidence="2 5" id="KW-0690">Ribosome biogenesis</keyword>
<dbReference type="InterPro" id="IPR005227">
    <property type="entry name" value="YqgF"/>
</dbReference>
<dbReference type="InterPro" id="IPR037027">
    <property type="entry name" value="YqgF/RNaseH-like_dom_sf"/>
</dbReference>
<keyword evidence="8" id="KW-1185">Reference proteome</keyword>
<comment type="caution">
    <text evidence="7">The sequence shown here is derived from an EMBL/GenBank/DDBJ whole genome shotgun (WGS) entry which is preliminary data.</text>
</comment>
<evidence type="ECO:0000259" key="6">
    <source>
        <dbReference type="SMART" id="SM00732"/>
    </source>
</evidence>
<dbReference type="PANTHER" id="PTHR33317">
    <property type="entry name" value="POLYNUCLEOTIDYL TRANSFERASE, RIBONUCLEASE H-LIKE SUPERFAMILY PROTEIN"/>
    <property type="match status" value="1"/>
</dbReference>
<dbReference type="CDD" id="cd16964">
    <property type="entry name" value="YqgF"/>
    <property type="match status" value="1"/>
</dbReference>
<dbReference type="Pfam" id="PF03652">
    <property type="entry name" value="RuvX"/>
    <property type="match status" value="1"/>
</dbReference>
<name>A0ABS0J1F1_9BACT</name>
<dbReference type="InterPro" id="IPR012337">
    <property type="entry name" value="RNaseH-like_sf"/>
</dbReference>
<evidence type="ECO:0000256" key="5">
    <source>
        <dbReference type="HAMAP-Rule" id="MF_00651"/>
    </source>
</evidence>
<gene>
    <name evidence="7" type="primary">ruvX</name>
    <name evidence="7" type="ORF">FVW20_02730</name>
</gene>
<accession>A0ABS0J1F1</accession>
<dbReference type="RefSeq" id="WP_196608190.1">
    <property type="nucleotide sequence ID" value="NZ_VRYY01000056.1"/>
</dbReference>
<evidence type="ECO:0000313" key="8">
    <source>
        <dbReference type="Proteomes" id="UP001194469"/>
    </source>
</evidence>
<feature type="domain" description="YqgF/RNase H-like" evidence="6">
    <location>
        <begin position="1"/>
        <end position="101"/>
    </location>
</feature>
<dbReference type="PANTHER" id="PTHR33317:SF4">
    <property type="entry name" value="POLYNUCLEOTIDYL TRANSFERASE, RIBONUCLEASE H-LIKE SUPERFAMILY PROTEIN"/>
    <property type="match status" value="1"/>
</dbReference>
<dbReference type="NCBIfam" id="TIGR00250">
    <property type="entry name" value="RNAse_H_YqgF"/>
    <property type="match status" value="1"/>
</dbReference>
<dbReference type="SUPFAM" id="SSF53098">
    <property type="entry name" value="Ribonuclease H-like"/>
    <property type="match status" value="1"/>
</dbReference>
<sequence length="142" mass="15931">MKYLGIDYGTKRTGIAASDTGGSMAFPRRTIVMTTRDRFFAELLAVAEEERADAYVVGLPLLHDGTDTLTTRQVRNFVERLKRRTTLPVYLMEEFLSSYEAEDDLRDAGLSGRALEAVVDQQAAVRILQSFLNLPESRRTPA</sequence>
<evidence type="ECO:0000313" key="7">
    <source>
        <dbReference type="EMBL" id="MBG3875967.1"/>
    </source>
</evidence>
<dbReference type="EMBL" id="VRYY01000056">
    <property type="protein sequence ID" value="MBG3875967.1"/>
    <property type="molecule type" value="Genomic_DNA"/>
</dbReference>
<dbReference type="SMART" id="SM00732">
    <property type="entry name" value="YqgFc"/>
    <property type="match status" value="1"/>
</dbReference>
<proteinExistence type="inferred from homology"/>
<keyword evidence="4 5" id="KW-0378">Hydrolase</keyword>
<evidence type="ECO:0000256" key="2">
    <source>
        <dbReference type="ARBA" id="ARBA00022517"/>
    </source>
</evidence>
<comment type="function">
    <text evidence="5">Could be a nuclease involved in processing of the 5'-end of pre-16S rRNA.</text>
</comment>